<dbReference type="CDD" id="cd19756">
    <property type="entry name" value="Bbox2"/>
    <property type="match status" value="2"/>
</dbReference>
<dbReference type="Pfam" id="PF07534">
    <property type="entry name" value="TLD"/>
    <property type="match status" value="1"/>
</dbReference>
<dbReference type="PROSITE" id="PS50119">
    <property type="entry name" value="ZF_BBOX"/>
    <property type="match status" value="3"/>
</dbReference>
<dbReference type="GO" id="GO:0008270">
    <property type="term" value="F:zinc ion binding"/>
    <property type="evidence" value="ECO:0007669"/>
    <property type="project" value="UniProtKB-KW"/>
</dbReference>
<feature type="coiled-coil region" evidence="2">
    <location>
        <begin position="368"/>
        <end position="428"/>
    </location>
</feature>
<dbReference type="InterPro" id="IPR006571">
    <property type="entry name" value="TLDc_dom"/>
</dbReference>
<dbReference type="Pfam" id="PF00643">
    <property type="entry name" value="zf-B_box"/>
    <property type="match status" value="2"/>
</dbReference>
<dbReference type="EMBL" id="JANTQA010000068">
    <property type="protein sequence ID" value="KAJ3426490.1"/>
    <property type="molecule type" value="Genomic_DNA"/>
</dbReference>
<dbReference type="InterPro" id="IPR000315">
    <property type="entry name" value="Znf_B-box"/>
</dbReference>
<feature type="compositionally biased region" description="Basic residues" evidence="3">
    <location>
        <begin position="7"/>
        <end position="35"/>
    </location>
</feature>
<dbReference type="PANTHER" id="PTHR25462">
    <property type="entry name" value="BONUS, ISOFORM C-RELATED"/>
    <property type="match status" value="1"/>
</dbReference>
<feature type="domain" description="TLDc" evidence="5">
    <location>
        <begin position="525"/>
        <end position="707"/>
    </location>
</feature>
<dbReference type="AlphaFoldDB" id="A0AAV7YEG9"/>
<reference evidence="6" key="1">
    <citation type="submission" date="2022-08" db="EMBL/GenBank/DDBJ databases">
        <title>Novel sulphate-reducing endosymbionts in the free-living metamonad Anaeramoeba.</title>
        <authorList>
            <person name="Jerlstrom-Hultqvist J."/>
            <person name="Cepicka I."/>
            <person name="Gallot-Lavallee L."/>
            <person name="Salas-Leiva D."/>
            <person name="Curtis B.A."/>
            <person name="Zahonova K."/>
            <person name="Pipaliya S."/>
            <person name="Dacks J."/>
            <person name="Roger A.J."/>
        </authorList>
    </citation>
    <scope>NUCLEOTIDE SEQUENCE</scope>
    <source>
        <strain evidence="6">Busselton2</strain>
    </source>
</reference>
<evidence type="ECO:0000313" key="7">
    <source>
        <dbReference type="Proteomes" id="UP001146793"/>
    </source>
</evidence>
<feature type="region of interest" description="Disordered" evidence="3">
    <location>
        <begin position="1"/>
        <end position="42"/>
    </location>
</feature>
<evidence type="ECO:0000259" key="4">
    <source>
        <dbReference type="PROSITE" id="PS50119"/>
    </source>
</evidence>
<evidence type="ECO:0000256" key="2">
    <source>
        <dbReference type="SAM" id="Coils"/>
    </source>
</evidence>
<gene>
    <name evidence="6" type="ORF">M0812_27136</name>
</gene>
<dbReference type="Gene3D" id="3.30.160.60">
    <property type="entry name" value="Classic Zinc Finger"/>
    <property type="match status" value="2"/>
</dbReference>
<evidence type="ECO:0000259" key="5">
    <source>
        <dbReference type="PROSITE" id="PS51886"/>
    </source>
</evidence>
<protein>
    <recommendedName>
        <fullName evidence="8">B box-type domain-containing protein</fullName>
    </recommendedName>
</protein>
<evidence type="ECO:0008006" key="8">
    <source>
        <dbReference type="Google" id="ProtNLM"/>
    </source>
</evidence>
<keyword evidence="2" id="KW-0175">Coiled coil</keyword>
<organism evidence="6 7">
    <name type="scientific">Anaeramoeba flamelloides</name>
    <dbReference type="NCBI Taxonomy" id="1746091"/>
    <lineage>
        <taxon>Eukaryota</taxon>
        <taxon>Metamonada</taxon>
        <taxon>Anaeramoebidae</taxon>
        <taxon>Anaeramoeba</taxon>
    </lineage>
</organism>
<dbReference type="SMART" id="SM00336">
    <property type="entry name" value="BBOX"/>
    <property type="match status" value="3"/>
</dbReference>
<sequence>MNNSKKPQNKNKKQKKRNKAKSKKPKRRKKTKKHKSEAPERLKDIQIPVDLEIPKCEVCKKKQAHLYCKSCNTHYCQNCETEVHTPFSKKKHKEFIFQEPYVEKRQIASPSKCTIHQRKKLSRYCKHCQKLICRKCYSDHSNHETISFDQPNNFYKELINEQKNCTQNHFESINENFEQLNYSEKKMKAKKEKILKEISDFYLVQKMLLDSLEQNEKKLVNDFYEQISDDMQNEKQRINDSKSSTQKLLKKFHKLETKFNYSNLFEFFKLFSRMQLTKNQQNQNLKFPRLCKEHKNKPFQYFCLDHKQLLCVDCAILNHTNCQKSNNFKEVYGKIQNKLKKLILKIKVTNNSKKEFLQKIKNEQLNCLKEKQKHLEIVKRNYQKLNEQTQKQFKNMNEEISIEQNEKYVKLNNQSNEIQKEIENFEKSEIIIKEIEIYKKNNDYREILINYSKLKQILSINQENEKNQLICNSKFKERNNKKLIGEYLFEKEGEYEINNQNIPKSPKSYYEVIDFDDIKFLKESEILQKEKNPKFNQILEYWIKKAGCKKNLQRRYNSRTDGWKIKTFHEKCDNKGKSIVLIKLKNNSLFGGFAAIDWDSTNKWKQSTGNKSFLFSLISLDPNFKKTLKMRVKKNKGYEIYCGSRYGPTFGGGCDLGLGFGENMNHKMYTKSNLGDTYKPPFGYEYTYGSNQTQNFLAGSYHNWDFSQIEIFCEN</sequence>
<accession>A0AAV7YEG9</accession>
<dbReference type="PROSITE" id="PS51886">
    <property type="entry name" value="TLDC"/>
    <property type="match status" value="1"/>
</dbReference>
<feature type="domain" description="B box-type" evidence="4">
    <location>
        <begin position="286"/>
        <end position="331"/>
    </location>
</feature>
<dbReference type="InterPro" id="IPR047153">
    <property type="entry name" value="TRIM45/56/19-like"/>
</dbReference>
<dbReference type="CDD" id="cd19757">
    <property type="entry name" value="Bbox1"/>
    <property type="match status" value="1"/>
</dbReference>
<name>A0AAV7YEG9_9EUKA</name>
<evidence type="ECO:0000256" key="3">
    <source>
        <dbReference type="SAM" id="MobiDB-lite"/>
    </source>
</evidence>
<feature type="domain" description="B box-type" evidence="4">
    <location>
        <begin position="108"/>
        <end position="148"/>
    </location>
</feature>
<keyword evidence="1" id="KW-0863">Zinc-finger</keyword>
<proteinExistence type="predicted"/>
<dbReference type="Proteomes" id="UP001146793">
    <property type="component" value="Unassembled WGS sequence"/>
</dbReference>
<evidence type="ECO:0000313" key="6">
    <source>
        <dbReference type="EMBL" id="KAJ3426490.1"/>
    </source>
</evidence>
<keyword evidence="1" id="KW-0862">Zinc</keyword>
<dbReference type="SUPFAM" id="SSF57845">
    <property type="entry name" value="B-box zinc-binding domain"/>
    <property type="match status" value="2"/>
</dbReference>
<feature type="domain" description="B box-type" evidence="4">
    <location>
        <begin position="51"/>
        <end position="95"/>
    </location>
</feature>
<comment type="caution">
    <text evidence="6">The sequence shown here is derived from an EMBL/GenBank/DDBJ whole genome shotgun (WGS) entry which is preliminary data.</text>
</comment>
<dbReference type="PANTHER" id="PTHR25462:SF296">
    <property type="entry name" value="MEIOTIC P26, ISOFORM F"/>
    <property type="match status" value="1"/>
</dbReference>
<evidence type="ECO:0000256" key="1">
    <source>
        <dbReference type="PROSITE-ProRule" id="PRU00024"/>
    </source>
</evidence>
<keyword evidence="1" id="KW-0479">Metal-binding</keyword>